<dbReference type="AlphaFoldDB" id="A0A4Q1BE68"/>
<evidence type="ECO:0000313" key="3">
    <source>
        <dbReference type="EMBL" id="RXK36486.1"/>
    </source>
</evidence>
<evidence type="ECO:0000256" key="1">
    <source>
        <dbReference type="SAM" id="MobiDB-lite"/>
    </source>
</evidence>
<feature type="compositionally biased region" description="Polar residues" evidence="1">
    <location>
        <begin position="173"/>
        <end position="183"/>
    </location>
</feature>
<evidence type="ECO:0000313" key="4">
    <source>
        <dbReference type="Proteomes" id="UP000289152"/>
    </source>
</evidence>
<dbReference type="VEuPathDB" id="FungiDB:TREMEDRAFT_65050"/>
<keyword evidence="2" id="KW-0812">Transmembrane</keyword>
<accession>A0A4Q1BE68</accession>
<gene>
    <name evidence="3" type="ORF">M231_06270</name>
</gene>
<name>A0A4Q1BE68_TREME</name>
<dbReference type="InParanoid" id="A0A4Q1BE68"/>
<sequence length="206" mass="23106">MSADEMMKQAIALSVIGASTLIILGYLRWTTSSPWSQDQTPLLQLFEGEDEKELYIRLHLETHQTDQAEQELPLVMVAPRTVNWEQPTPEERDRALVLYHTSLSELKSVLQDQVATEGKSRATEFDYKIRFSSPDERESILRTLDSDEDAINGLFSVIVARAVEEMLGSVTESLKAHSTSDPVHTQVEHPKNEHGSVGEAGQTNDD</sequence>
<protein>
    <submittedName>
        <fullName evidence="3">Uncharacterized protein</fullName>
    </submittedName>
</protein>
<feature type="compositionally biased region" description="Basic and acidic residues" evidence="1">
    <location>
        <begin position="186"/>
        <end position="196"/>
    </location>
</feature>
<comment type="caution">
    <text evidence="3">The sequence shown here is derived from an EMBL/GenBank/DDBJ whole genome shotgun (WGS) entry which is preliminary data.</text>
</comment>
<keyword evidence="2" id="KW-0472">Membrane</keyword>
<keyword evidence="2" id="KW-1133">Transmembrane helix</keyword>
<proteinExistence type="predicted"/>
<feature type="transmembrane region" description="Helical" evidence="2">
    <location>
        <begin position="6"/>
        <end position="27"/>
    </location>
</feature>
<evidence type="ECO:0000256" key="2">
    <source>
        <dbReference type="SAM" id="Phobius"/>
    </source>
</evidence>
<reference evidence="3 4" key="1">
    <citation type="submission" date="2016-06" db="EMBL/GenBank/DDBJ databases">
        <title>Evolution of pathogenesis and genome organization in the Tremellales.</title>
        <authorList>
            <person name="Cuomo C."/>
            <person name="Litvintseva A."/>
            <person name="Heitman J."/>
            <person name="Chen Y."/>
            <person name="Sun S."/>
            <person name="Springer D."/>
            <person name="Dromer F."/>
            <person name="Young S."/>
            <person name="Zeng Q."/>
            <person name="Chapman S."/>
            <person name="Gujja S."/>
            <person name="Saif S."/>
            <person name="Birren B."/>
        </authorList>
    </citation>
    <scope>NUCLEOTIDE SEQUENCE [LARGE SCALE GENOMIC DNA]</scope>
    <source>
        <strain evidence="3 4">ATCC 28783</strain>
    </source>
</reference>
<organism evidence="3 4">
    <name type="scientific">Tremella mesenterica</name>
    <name type="common">Jelly fungus</name>
    <dbReference type="NCBI Taxonomy" id="5217"/>
    <lineage>
        <taxon>Eukaryota</taxon>
        <taxon>Fungi</taxon>
        <taxon>Dikarya</taxon>
        <taxon>Basidiomycota</taxon>
        <taxon>Agaricomycotina</taxon>
        <taxon>Tremellomycetes</taxon>
        <taxon>Tremellales</taxon>
        <taxon>Tremellaceae</taxon>
        <taxon>Tremella</taxon>
    </lineage>
</organism>
<dbReference type="EMBL" id="SDIL01000096">
    <property type="protein sequence ID" value="RXK36486.1"/>
    <property type="molecule type" value="Genomic_DNA"/>
</dbReference>
<keyword evidence="4" id="KW-1185">Reference proteome</keyword>
<dbReference type="Proteomes" id="UP000289152">
    <property type="component" value="Unassembled WGS sequence"/>
</dbReference>
<feature type="region of interest" description="Disordered" evidence="1">
    <location>
        <begin position="173"/>
        <end position="206"/>
    </location>
</feature>